<comment type="caution">
    <text evidence="6">The sequence shown here is derived from an EMBL/GenBank/DDBJ whole genome shotgun (WGS) entry which is preliminary data.</text>
</comment>
<protein>
    <submittedName>
        <fullName evidence="6">CsgG/HfaB family protein</fullName>
    </submittedName>
</protein>
<evidence type="ECO:0000313" key="7">
    <source>
        <dbReference type="Proteomes" id="UP001598130"/>
    </source>
</evidence>
<evidence type="ECO:0000313" key="6">
    <source>
        <dbReference type="EMBL" id="MFD3263746.1"/>
    </source>
</evidence>
<sequence length="256" mass="25697">MSVDKVLATEAVGGTVTSEGMTAMLTDALVRDGRFVVVEPAAVPGAEAIGASAIVRAAVTKYEAAAGGSSLGVGGLPMGSLFAARAGVKSQKAVMEISLRLVDAATGQVISTSKALGSASSSAVDATLLDSRTGASANAAAFRNSPIGKAGEDAIAKAVLQIAASMRNVPWSALVIDATGGKIYVNAGADRNVAHGATLHAYRKGRVLTDPSTGVVLDVEMAPVGVIQIDSVRDRLSTAVLVSGETPLRGDVLKLD</sequence>
<keyword evidence="4" id="KW-0564">Palmitate</keyword>
<dbReference type="PANTHER" id="PTHR41164:SF1">
    <property type="entry name" value="CURLI PRODUCTION ASSEMBLY_TRANSPORT COMPONENT CSGG"/>
    <property type="match status" value="1"/>
</dbReference>
<gene>
    <name evidence="6" type="ORF">OCL97_07140</name>
</gene>
<dbReference type="Pfam" id="PF03783">
    <property type="entry name" value="CsgG"/>
    <property type="match status" value="1"/>
</dbReference>
<dbReference type="Proteomes" id="UP001598130">
    <property type="component" value="Unassembled WGS sequence"/>
</dbReference>
<keyword evidence="7" id="KW-1185">Reference proteome</keyword>
<dbReference type="Gene3D" id="3.40.50.10610">
    <property type="entry name" value="ABC-type transport auxiliary lipoprotein component"/>
    <property type="match status" value="1"/>
</dbReference>
<evidence type="ECO:0000256" key="1">
    <source>
        <dbReference type="ARBA" id="ARBA00022475"/>
    </source>
</evidence>
<evidence type="ECO:0000256" key="2">
    <source>
        <dbReference type="ARBA" id="ARBA00022729"/>
    </source>
</evidence>
<proteinExistence type="predicted"/>
<keyword evidence="1" id="KW-1003">Cell membrane</keyword>
<accession>A0ABW6CPS7</accession>
<evidence type="ECO:0000256" key="5">
    <source>
        <dbReference type="ARBA" id="ARBA00023288"/>
    </source>
</evidence>
<dbReference type="RefSeq" id="WP_377368889.1">
    <property type="nucleotide sequence ID" value="NZ_JAOTJD010000010.1"/>
</dbReference>
<keyword evidence="5" id="KW-0449">Lipoprotein</keyword>
<keyword evidence="3" id="KW-0472">Membrane</keyword>
<evidence type="ECO:0000256" key="4">
    <source>
        <dbReference type="ARBA" id="ARBA00023139"/>
    </source>
</evidence>
<reference evidence="6 7" key="1">
    <citation type="submission" date="2022-09" db="EMBL/GenBank/DDBJ databases">
        <title>New species of Phenylobacterium.</title>
        <authorList>
            <person name="Mieszkin S."/>
        </authorList>
    </citation>
    <scope>NUCLEOTIDE SEQUENCE [LARGE SCALE GENOMIC DNA]</scope>
    <source>
        <strain evidence="6 7">HK31-G</strain>
    </source>
</reference>
<dbReference type="PANTHER" id="PTHR41164">
    <property type="entry name" value="CURLI PRODUCTION ASSEMBLY/TRANSPORT COMPONENT CSGG"/>
    <property type="match status" value="1"/>
</dbReference>
<evidence type="ECO:0000256" key="3">
    <source>
        <dbReference type="ARBA" id="ARBA00023136"/>
    </source>
</evidence>
<dbReference type="EMBL" id="JAOTJD010000010">
    <property type="protein sequence ID" value="MFD3263746.1"/>
    <property type="molecule type" value="Genomic_DNA"/>
</dbReference>
<dbReference type="InterPro" id="IPR005534">
    <property type="entry name" value="Curli_assmbl/transp-comp_CsgG"/>
</dbReference>
<organism evidence="6 7">
    <name type="scientific">Phenylobacterium ferrooxidans</name>
    <dbReference type="NCBI Taxonomy" id="2982689"/>
    <lineage>
        <taxon>Bacteria</taxon>
        <taxon>Pseudomonadati</taxon>
        <taxon>Pseudomonadota</taxon>
        <taxon>Alphaproteobacteria</taxon>
        <taxon>Caulobacterales</taxon>
        <taxon>Caulobacteraceae</taxon>
        <taxon>Phenylobacterium</taxon>
    </lineage>
</organism>
<name>A0ABW6CPS7_9CAUL</name>
<keyword evidence="2" id="KW-0732">Signal</keyword>